<dbReference type="EMBL" id="JAWDGP010002077">
    <property type="protein sequence ID" value="KAK3785737.1"/>
    <property type="molecule type" value="Genomic_DNA"/>
</dbReference>
<proteinExistence type="predicted"/>
<dbReference type="AlphaFoldDB" id="A0AAE1ADQ7"/>
<sequence>MLSQQTLSKVLKVRLRENNLHLRTFSLAPRKEIKTKTFKNLVHAAKELHKHRQEGAAVMASSSGPLLDLTIEVISSHFLTSAHWPTPAVDRWTKGGLGMWEQRRIRHLST</sequence>
<organism evidence="1 2">
    <name type="scientific">Elysia crispata</name>
    <name type="common">lettuce slug</name>
    <dbReference type="NCBI Taxonomy" id="231223"/>
    <lineage>
        <taxon>Eukaryota</taxon>
        <taxon>Metazoa</taxon>
        <taxon>Spiralia</taxon>
        <taxon>Lophotrochozoa</taxon>
        <taxon>Mollusca</taxon>
        <taxon>Gastropoda</taxon>
        <taxon>Heterobranchia</taxon>
        <taxon>Euthyneura</taxon>
        <taxon>Panpulmonata</taxon>
        <taxon>Sacoglossa</taxon>
        <taxon>Placobranchoidea</taxon>
        <taxon>Plakobranchidae</taxon>
        <taxon>Elysia</taxon>
    </lineage>
</organism>
<reference evidence="1" key="1">
    <citation type="journal article" date="2023" name="G3 (Bethesda)">
        <title>A reference genome for the long-term kleptoplast-retaining sea slug Elysia crispata morphotype clarki.</title>
        <authorList>
            <person name="Eastman K.E."/>
            <person name="Pendleton A.L."/>
            <person name="Shaikh M.A."/>
            <person name="Suttiyut T."/>
            <person name="Ogas R."/>
            <person name="Tomko P."/>
            <person name="Gavelis G."/>
            <person name="Widhalm J.R."/>
            <person name="Wisecaver J.H."/>
        </authorList>
    </citation>
    <scope>NUCLEOTIDE SEQUENCE</scope>
    <source>
        <strain evidence="1">ECLA1</strain>
    </source>
</reference>
<protein>
    <submittedName>
        <fullName evidence="1">Uncharacterized protein</fullName>
    </submittedName>
</protein>
<name>A0AAE1ADQ7_9GAST</name>
<accession>A0AAE1ADQ7</accession>
<evidence type="ECO:0000313" key="1">
    <source>
        <dbReference type="EMBL" id="KAK3785737.1"/>
    </source>
</evidence>
<gene>
    <name evidence="1" type="ORF">RRG08_064330</name>
</gene>
<evidence type="ECO:0000313" key="2">
    <source>
        <dbReference type="Proteomes" id="UP001283361"/>
    </source>
</evidence>
<keyword evidence="2" id="KW-1185">Reference proteome</keyword>
<comment type="caution">
    <text evidence="1">The sequence shown here is derived from an EMBL/GenBank/DDBJ whole genome shotgun (WGS) entry which is preliminary data.</text>
</comment>
<dbReference type="Proteomes" id="UP001283361">
    <property type="component" value="Unassembled WGS sequence"/>
</dbReference>